<evidence type="ECO:0000313" key="1">
    <source>
        <dbReference type="EMBL" id="CAH2009960.1"/>
    </source>
</evidence>
<dbReference type="AlphaFoldDB" id="A0A9P0Q403"/>
<protein>
    <submittedName>
        <fullName evidence="1">Uncharacterized protein</fullName>
    </submittedName>
</protein>
<keyword evidence="2" id="KW-1185">Reference proteome</keyword>
<proteinExistence type="predicted"/>
<sequence>MTGVAPKDKKGENKNHPRKFDAHVLAAIYEHIKSFKGRKSHYSVKDSLIPITAKKFKHLQDLKRFCGDEAKQFFDNLPKN</sequence>
<reference evidence="1" key="1">
    <citation type="submission" date="2022-03" db="EMBL/GenBank/DDBJ databases">
        <authorList>
            <person name="Sayadi A."/>
        </authorList>
    </citation>
    <scope>NUCLEOTIDE SEQUENCE</scope>
</reference>
<dbReference type="EMBL" id="CAKOFQ010007935">
    <property type="protein sequence ID" value="CAH2009960.1"/>
    <property type="molecule type" value="Genomic_DNA"/>
</dbReference>
<evidence type="ECO:0000313" key="2">
    <source>
        <dbReference type="Proteomes" id="UP001152888"/>
    </source>
</evidence>
<gene>
    <name evidence="1" type="ORF">ACAOBT_LOCUS31229</name>
</gene>
<accession>A0A9P0Q403</accession>
<name>A0A9P0Q403_ACAOB</name>
<dbReference type="OrthoDB" id="6778324at2759"/>
<organism evidence="1 2">
    <name type="scientific">Acanthoscelides obtectus</name>
    <name type="common">Bean weevil</name>
    <name type="synonym">Bruchus obtectus</name>
    <dbReference type="NCBI Taxonomy" id="200917"/>
    <lineage>
        <taxon>Eukaryota</taxon>
        <taxon>Metazoa</taxon>
        <taxon>Ecdysozoa</taxon>
        <taxon>Arthropoda</taxon>
        <taxon>Hexapoda</taxon>
        <taxon>Insecta</taxon>
        <taxon>Pterygota</taxon>
        <taxon>Neoptera</taxon>
        <taxon>Endopterygota</taxon>
        <taxon>Coleoptera</taxon>
        <taxon>Polyphaga</taxon>
        <taxon>Cucujiformia</taxon>
        <taxon>Chrysomeloidea</taxon>
        <taxon>Chrysomelidae</taxon>
        <taxon>Bruchinae</taxon>
        <taxon>Bruchini</taxon>
        <taxon>Acanthoscelides</taxon>
    </lineage>
</organism>
<dbReference type="Proteomes" id="UP001152888">
    <property type="component" value="Unassembled WGS sequence"/>
</dbReference>
<comment type="caution">
    <text evidence="1">The sequence shown here is derived from an EMBL/GenBank/DDBJ whole genome shotgun (WGS) entry which is preliminary data.</text>
</comment>